<dbReference type="AlphaFoldDB" id="A0A853IUT6"/>
<keyword evidence="2" id="KW-1185">Reference proteome</keyword>
<proteinExistence type="predicted"/>
<name>A0A853IUT6_9BURK</name>
<organism evidence="1 2">
    <name type="scientific">Ottowia beijingensis</name>
    <dbReference type="NCBI Taxonomy" id="1207057"/>
    <lineage>
        <taxon>Bacteria</taxon>
        <taxon>Pseudomonadati</taxon>
        <taxon>Pseudomonadota</taxon>
        <taxon>Betaproteobacteria</taxon>
        <taxon>Burkholderiales</taxon>
        <taxon>Comamonadaceae</taxon>
        <taxon>Ottowia</taxon>
    </lineage>
</organism>
<gene>
    <name evidence="1" type="ORF">H0I39_04005</name>
</gene>
<sequence>MKFYLELEKSLASVPGLSWLRAEAWHLGVPEDLDAEGITTEDFDRLSVAYGLSRVDIGNLRKALPCPSCEKRQVEHGVTTM</sequence>
<protein>
    <submittedName>
        <fullName evidence="1">Uncharacterized protein</fullName>
    </submittedName>
</protein>
<dbReference type="RefSeq" id="WP_180549644.1">
    <property type="nucleotide sequence ID" value="NZ_JACCKX010000001.1"/>
</dbReference>
<accession>A0A853IUT6</accession>
<evidence type="ECO:0000313" key="1">
    <source>
        <dbReference type="EMBL" id="NZA01137.1"/>
    </source>
</evidence>
<reference evidence="1 2" key="1">
    <citation type="submission" date="2020-07" db="EMBL/GenBank/DDBJ databases">
        <authorList>
            <person name="Maaloum M."/>
        </authorList>
    </citation>
    <scope>NUCLEOTIDE SEQUENCE [LARGE SCALE GENOMIC DNA]</scope>
    <source>
        <strain evidence="1 2">GCS-AN-3</strain>
    </source>
</reference>
<dbReference type="EMBL" id="JACCKX010000001">
    <property type="protein sequence ID" value="NZA01137.1"/>
    <property type="molecule type" value="Genomic_DNA"/>
</dbReference>
<evidence type="ECO:0000313" key="2">
    <source>
        <dbReference type="Proteomes" id="UP000589716"/>
    </source>
</evidence>
<dbReference type="Proteomes" id="UP000589716">
    <property type="component" value="Unassembled WGS sequence"/>
</dbReference>
<comment type="caution">
    <text evidence="1">The sequence shown here is derived from an EMBL/GenBank/DDBJ whole genome shotgun (WGS) entry which is preliminary data.</text>
</comment>